<feature type="transmembrane region" description="Helical" evidence="1">
    <location>
        <begin position="58"/>
        <end position="76"/>
    </location>
</feature>
<proteinExistence type="predicted"/>
<feature type="transmembrane region" description="Helical" evidence="1">
    <location>
        <begin position="338"/>
        <end position="358"/>
    </location>
</feature>
<feature type="transmembrane region" description="Helical" evidence="1">
    <location>
        <begin position="111"/>
        <end position="130"/>
    </location>
</feature>
<organism evidence="3 4">
    <name type="scientific">Lasiosphaeris hirsuta</name>
    <dbReference type="NCBI Taxonomy" id="260670"/>
    <lineage>
        <taxon>Eukaryota</taxon>
        <taxon>Fungi</taxon>
        <taxon>Dikarya</taxon>
        <taxon>Ascomycota</taxon>
        <taxon>Pezizomycotina</taxon>
        <taxon>Sordariomycetes</taxon>
        <taxon>Sordariomycetidae</taxon>
        <taxon>Sordariales</taxon>
        <taxon>Lasiosphaeriaceae</taxon>
        <taxon>Lasiosphaeris</taxon>
    </lineage>
</organism>
<feature type="chain" id="PRO_5041397878" evidence="2">
    <location>
        <begin position="22"/>
        <end position="424"/>
    </location>
</feature>
<sequence>MPPLHNAFVLCLGFAAQGTLAITEFAGNLNNSIVVPPSPVQPCHLIGDPDLYGVGVRAAFYLSYFTCVLAFLFGLVDQFRSPRLSFNILFLTIMIILVRNANVGSFVLFEWYIVGGLAIITLAALFLPVMSPLIPDEFDECLPEIFKPNASQTSQERQKHGEGEMSGESEWVRKLIYQLAEKGRRRAWLVDPVGTGFLLLLYGVLWLTLPWLYFTMAHSGYYSGCPVPIVAFGTFDMYNVHWQRNLRVGAVFGVVGAPLFLIVAGTYLFLGLFKYPIIDATIKLLDDRRNAEIDKAKLIACLLRDPSAVSDSRPRETIVRETEIWKGKFVAKRRWNRAVRIFGTVLAAGVGVTTIFFIERTLQLNDVELDDSLTTSTGQLLSLLVAVFTTVSFMWDVWKSWEAKSERRGKFNNVMSMLETVRSP</sequence>
<reference evidence="3" key="1">
    <citation type="submission" date="2023-06" db="EMBL/GenBank/DDBJ databases">
        <title>Genome-scale phylogeny and comparative genomics of the fungal order Sordariales.</title>
        <authorList>
            <consortium name="Lawrence Berkeley National Laboratory"/>
            <person name="Hensen N."/>
            <person name="Bonometti L."/>
            <person name="Westerberg I."/>
            <person name="Brannstrom I.O."/>
            <person name="Guillou S."/>
            <person name="Cros-Aarteil S."/>
            <person name="Calhoun S."/>
            <person name="Haridas S."/>
            <person name="Kuo A."/>
            <person name="Mondo S."/>
            <person name="Pangilinan J."/>
            <person name="Riley R."/>
            <person name="Labutti K."/>
            <person name="Andreopoulos B."/>
            <person name="Lipzen A."/>
            <person name="Chen C."/>
            <person name="Yanf M."/>
            <person name="Daum C."/>
            <person name="Ng V."/>
            <person name="Clum A."/>
            <person name="Steindorff A."/>
            <person name="Ohm R."/>
            <person name="Martin F."/>
            <person name="Silar P."/>
            <person name="Natvig D."/>
            <person name="Lalanne C."/>
            <person name="Gautier V."/>
            <person name="Ament-Velasquez S.L."/>
            <person name="Kruys A."/>
            <person name="Hutchinson M.I."/>
            <person name="Powell A.J."/>
            <person name="Barry K."/>
            <person name="Miller A.N."/>
            <person name="Grigoriev I.V."/>
            <person name="Debuchy R."/>
            <person name="Gladieux P."/>
            <person name="Thoren M.H."/>
            <person name="Johannesson H."/>
        </authorList>
    </citation>
    <scope>NUCLEOTIDE SEQUENCE</scope>
    <source>
        <strain evidence="3">SMH4607-1</strain>
    </source>
</reference>
<feature type="transmembrane region" description="Helical" evidence="1">
    <location>
        <begin position="188"/>
        <end position="213"/>
    </location>
</feature>
<keyword evidence="2" id="KW-0732">Signal</keyword>
<name>A0AA39ZS86_9PEZI</name>
<dbReference type="AlphaFoldDB" id="A0AA39ZS86"/>
<keyword evidence="1" id="KW-0472">Membrane</keyword>
<feature type="transmembrane region" description="Helical" evidence="1">
    <location>
        <begin position="248"/>
        <end position="273"/>
    </location>
</feature>
<keyword evidence="1" id="KW-1133">Transmembrane helix</keyword>
<evidence type="ECO:0000313" key="3">
    <source>
        <dbReference type="EMBL" id="KAK0702734.1"/>
    </source>
</evidence>
<gene>
    <name evidence="3" type="ORF">B0H67DRAFT_650111</name>
</gene>
<comment type="caution">
    <text evidence="3">The sequence shown here is derived from an EMBL/GenBank/DDBJ whole genome shotgun (WGS) entry which is preliminary data.</text>
</comment>
<feature type="signal peptide" evidence="2">
    <location>
        <begin position="1"/>
        <end position="21"/>
    </location>
</feature>
<keyword evidence="1" id="KW-0812">Transmembrane</keyword>
<dbReference type="Proteomes" id="UP001172102">
    <property type="component" value="Unassembled WGS sequence"/>
</dbReference>
<accession>A0AA39ZS86</accession>
<keyword evidence="4" id="KW-1185">Reference proteome</keyword>
<evidence type="ECO:0000256" key="2">
    <source>
        <dbReference type="SAM" id="SignalP"/>
    </source>
</evidence>
<dbReference type="EMBL" id="JAUKUA010000008">
    <property type="protein sequence ID" value="KAK0702734.1"/>
    <property type="molecule type" value="Genomic_DNA"/>
</dbReference>
<protein>
    <submittedName>
        <fullName evidence="3">Uncharacterized protein</fullName>
    </submittedName>
</protein>
<evidence type="ECO:0000256" key="1">
    <source>
        <dbReference type="SAM" id="Phobius"/>
    </source>
</evidence>
<evidence type="ECO:0000313" key="4">
    <source>
        <dbReference type="Proteomes" id="UP001172102"/>
    </source>
</evidence>
<feature type="transmembrane region" description="Helical" evidence="1">
    <location>
        <begin position="88"/>
        <end position="105"/>
    </location>
</feature>
<feature type="transmembrane region" description="Helical" evidence="1">
    <location>
        <begin position="378"/>
        <end position="398"/>
    </location>
</feature>